<feature type="transmembrane region" description="Helical" evidence="1">
    <location>
        <begin position="203"/>
        <end position="225"/>
    </location>
</feature>
<gene>
    <name evidence="2" type="ORF">ECPE_LOCUS16765</name>
</gene>
<reference evidence="4" key="1">
    <citation type="submission" date="2016-06" db="UniProtKB">
        <authorList>
            <consortium name="WormBaseParasite"/>
        </authorList>
    </citation>
    <scope>IDENTIFICATION</scope>
</reference>
<proteinExistence type="predicted"/>
<keyword evidence="1" id="KW-0812">Transmembrane</keyword>
<protein>
    <submittedName>
        <fullName evidence="4">UDENN domain-containing protein</fullName>
    </submittedName>
</protein>
<evidence type="ECO:0000313" key="2">
    <source>
        <dbReference type="EMBL" id="VDP94037.1"/>
    </source>
</evidence>
<dbReference type="EMBL" id="UZAN01065750">
    <property type="protein sequence ID" value="VDP94037.1"/>
    <property type="molecule type" value="Genomic_DNA"/>
</dbReference>
<accession>A0A183BC30</accession>
<reference evidence="2 3" key="2">
    <citation type="submission" date="2018-11" db="EMBL/GenBank/DDBJ databases">
        <authorList>
            <consortium name="Pathogen Informatics"/>
        </authorList>
    </citation>
    <scope>NUCLEOTIDE SEQUENCE [LARGE SCALE GENOMIC DNA]</scope>
    <source>
        <strain evidence="2 3">Egypt</strain>
    </source>
</reference>
<dbReference type="OrthoDB" id="6306348at2759"/>
<name>A0A183BC30_9TREM</name>
<dbReference type="Proteomes" id="UP000272942">
    <property type="component" value="Unassembled WGS sequence"/>
</dbReference>
<evidence type="ECO:0000313" key="3">
    <source>
        <dbReference type="Proteomes" id="UP000272942"/>
    </source>
</evidence>
<keyword evidence="1" id="KW-0472">Membrane</keyword>
<dbReference type="WBParaSite" id="ECPE_0001680801-mRNA-1">
    <property type="protein sequence ID" value="ECPE_0001680801-mRNA-1"/>
    <property type="gene ID" value="ECPE_0001680801"/>
</dbReference>
<sequence length="230" mass="26136">MLCKETECRRRAERARDSLRRKVNVIREVLAANDVNEAKRHLDDVDLSALTPNKSFNNTRLDHSAGSLLDPVNVSVESTNDETVPNKSCILEDSGIDLPSSGRLSDLEYADYIVLLTEDPRPYLAIAFRGHAGGFRVLTSHQLVLPRGPAISEVRQLPSFLQAILRLNRKIRNPSRWVFYLMSTVRFVLGFCCYSFNRIRFDIFFTVCATRGFYALCPIDFISFLEISLS</sequence>
<feature type="transmembrane region" description="Helical" evidence="1">
    <location>
        <begin position="177"/>
        <end position="197"/>
    </location>
</feature>
<organism evidence="4">
    <name type="scientific">Echinostoma caproni</name>
    <dbReference type="NCBI Taxonomy" id="27848"/>
    <lineage>
        <taxon>Eukaryota</taxon>
        <taxon>Metazoa</taxon>
        <taxon>Spiralia</taxon>
        <taxon>Lophotrochozoa</taxon>
        <taxon>Platyhelminthes</taxon>
        <taxon>Trematoda</taxon>
        <taxon>Digenea</taxon>
        <taxon>Plagiorchiida</taxon>
        <taxon>Echinostomata</taxon>
        <taxon>Echinostomatoidea</taxon>
        <taxon>Echinostomatidae</taxon>
        <taxon>Echinostoma</taxon>
    </lineage>
</organism>
<dbReference type="AlphaFoldDB" id="A0A183BC30"/>
<keyword evidence="1" id="KW-1133">Transmembrane helix</keyword>
<keyword evidence="3" id="KW-1185">Reference proteome</keyword>
<evidence type="ECO:0000313" key="4">
    <source>
        <dbReference type="WBParaSite" id="ECPE_0001680801-mRNA-1"/>
    </source>
</evidence>
<evidence type="ECO:0000256" key="1">
    <source>
        <dbReference type="SAM" id="Phobius"/>
    </source>
</evidence>